<dbReference type="CDD" id="cd02244">
    <property type="entry name" value="cupin_7S_vicilin-like_N"/>
    <property type="match status" value="1"/>
</dbReference>
<evidence type="ECO:0000256" key="1">
    <source>
        <dbReference type="SAM" id="MobiDB-lite"/>
    </source>
</evidence>
<feature type="domain" description="Cupin type-1" evidence="3">
    <location>
        <begin position="183"/>
        <end position="335"/>
    </location>
</feature>
<feature type="chain" id="PRO_5044692113" description="Cupin type-1 domain-containing protein" evidence="2">
    <location>
        <begin position="28"/>
        <end position="637"/>
    </location>
</feature>
<name>A0A8I6X8S0_HORVV</name>
<dbReference type="PANTHER" id="PTHR31189:SF79">
    <property type="entry name" value="63 KDA GLOBULIN-LIKE PROTEIN"/>
    <property type="match status" value="1"/>
</dbReference>
<dbReference type="InterPro" id="IPR014710">
    <property type="entry name" value="RmlC-like_jellyroll"/>
</dbReference>
<dbReference type="RefSeq" id="XP_044979457.1">
    <property type="nucleotide sequence ID" value="XM_045123522.1"/>
</dbReference>
<dbReference type="Gramene" id="HORVU.MOREX.r3.4HG0333470.1">
    <property type="protein sequence ID" value="HORVU.MOREX.r3.4HG0333470.1"/>
    <property type="gene ID" value="HORVU.MOREX.r3.4HG0333470"/>
</dbReference>
<evidence type="ECO:0000313" key="4">
    <source>
        <dbReference type="EnsemblPlants" id="HORVU.MOREX.r3.4HG0333470.1"/>
    </source>
</evidence>
<dbReference type="EnsemblPlants" id="HORVU.MOREX.r3.4HG0333470.1">
    <property type="protein sequence ID" value="HORVU.MOREX.r3.4HG0333470.1"/>
    <property type="gene ID" value="HORVU.MOREX.r3.4HG0333470"/>
</dbReference>
<dbReference type="Gramene" id="HORVU.MOREX.r3.4HG0333480.1">
    <property type="protein sequence ID" value="HORVU.MOREX.r3.4HG0333480.1"/>
    <property type="gene ID" value="HORVU.MOREX.r3.4HG0333480"/>
</dbReference>
<dbReference type="KEGG" id="hvg:123446971"/>
<evidence type="ECO:0000313" key="5">
    <source>
        <dbReference type="Proteomes" id="UP000011116"/>
    </source>
</evidence>
<reference evidence="4" key="2">
    <citation type="submission" date="2020-10" db="EMBL/GenBank/DDBJ databases">
        <authorList>
            <person name="Scholz U."/>
            <person name="Mascher M."/>
            <person name="Fiebig A."/>
        </authorList>
    </citation>
    <scope>NUCLEOTIDE SEQUENCE [LARGE SCALE GENOMIC DNA]</scope>
    <source>
        <strain evidence="4">cv. Morex</strain>
    </source>
</reference>
<feature type="compositionally biased region" description="Basic and acidic residues" evidence="1">
    <location>
        <begin position="462"/>
        <end position="472"/>
    </location>
</feature>
<feature type="domain" description="Cupin type-1" evidence="3">
    <location>
        <begin position="389"/>
        <end position="583"/>
    </location>
</feature>
<keyword evidence="2" id="KW-0732">Signal</keyword>
<feature type="compositionally biased region" description="Basic and acidic residues" evidence="1">
    <location>
        <begin position="67"/>
        <end position="170"/>
    </location>
</feature>
<feature type="signal peptide" evidence="2">
    <location>
        <begin position="1"/>
        <end position="27"/>
    </location>
</feature>
<gene>
    <name evidence="4" type="primary">LOC123446973</name>
</gene>
<dbReference type="InterPro" id="IPR011051">
    <property type="entry name" value="RmlC_Cupin_sf"/>
</dbReference>
<dbReference type="GeneID" id="123446973"/>
<dbReference type="Proteomes" id="UP000011116">
    <property type="component" value="Chromosome 4H"/>
</dbReference>
<evidence type="ECO:0000259" key="3">
    <source>
        <dbReference type="SMART" id="SM00835"/>
    </source>
</evidence>
<reference evidence="4" key="3">
    <citation type="submission" date="2022-01" db="UniProtKB">
        <authorList>
            <consortium name="EnsemblPlants"/>
        </authorList>
    </citation>
    <scope>IDENTIFICATION</scope>
    <source>
        <strain evidence="4">subsp. vulgare</strain>
    </source>
</reference>
<dbReference type="InterPro" id="IPR050253">
    <property type="entry name" value="Seed_Storage-Functional"/>
</dbReference>
<feature type="region of interest" description="Disordered" evidence="1">
    <location>
        <begin position="591"/>
        <end position="626"/>
    </location>
</feature>
<accession>A0A8I6X8S0</accession>
<dbReference type="OrthoDB" id="1912756at2759"/>
<dbReference type="SMART" id="SM00835">
    <property type="entry name" value="Cupin_1"/>
    <property type="match status" value="2"/>
</dbReference>
<evidence type="ECO:0000256" key="2">
    <source>
        <dbReference type="SAM" id="SignalP"/>
    </source>
</evidence>
<dbReference type="SMR" id="A0A8I6X8S0"/>
<protein>
    <recommendedName>
        <fullName evidence="3">Cupin type-1 domain-containing protein</fullName>
    </recommendedName>
</protein>
<feature type="compositionally biased region" description="Basic and acidic residues" evidence="1">
    <location>
        <begin position="485"/>
        <end position="494"/>
    </location>
</feature>
<dbReference type="CDD" id="cd02245">
    <property type="entry name" value="cupin_7S_vicilin-like_C"/>
    <property type="match status" value="1"/>
</dbReference>
<proteinExistence type="predicted"/>
<dbReference type="EnsemblPlants" id="HORVU.MOREX.r3.4HG0333480.1">
    <property type="protein sequence ID" value="HORVU.MOREX.r3.4HG0333480.1"/>
    <property type="gene ID" value="HORVU.MOREX.r3.4HG0333480"/>
</dbReference>
<organism evidence="4 5">
    <name type="scientific">Hordeum vulgare subsp. vulgare</name>
    <name type="common">Domesticated barley</name>
    <dbReference type="NCBI Taxonomy" id="112509"/>
    <lineage>
        <taxon>Eukaryota</taxon>
        <taxon>Viridiplantae</taxon>
        <taxon>Streptophyta</taxon>
        <taxon>Embryophyta</taxon>
        <taxon>Tracheophyta</taxon>
        <taxon>Spermatophyta</taxon>
        <taxon>Magnoliopsida</taxon>
        <taxon>Liliopsida</taxon>
        <taxon>Poales</taxon>
        <taxon>Poaceae</taxon>
        <taxon>BOP clade</taxon>
        <taxon>Pooideae</taxon>
        <taxon>Triticodae</taxon>
        <taxon>Triticeae</taxon>
        <taxon>Hordeinae</taxon>
        <taxon>Hordeum</taxon>
    </lineage>
</organism>
<sequence length="637" mass="72253">MATRAKATIPLLFLLGTSLLFAAAVSASHDDEDDRRGGHSLQQCVQRCRQERPRYSHARCVQECRDDQQQHGRHEQEEEQGRGRGWHGEGEREEEHGRGRGRHGEGEREEEHGRGRGRHGEGEREEERGRGHGRHGEGEREEERGRGRGRHGEGEREEEEGRGRGRRGEGERDEEQGDSRRPYVFGPRSFRRIIQSDHGFVRALRPFDQVSRLLRGIRDYRVAIMEVNPRAFVVPGFTDADGVGYVAQGEGVLTVIENGEKRSYTVKEGDVIVAPAGSIMHLANTDGRRKLVIAKILHTISVPGKFQFLSVKPLLASLSKRVLRAAFKTSDERLERLFNQRQGQEKTRSVSIVRASEEQLRELRREAAEGGQGHRWPLPPFRGDSRDTFNLLEQRPKIANRHGRLYEADARSFHALANQDVRVAVANITPGSMTAPYLNTQSFKLAVVLEGEGEVQIVCPHLGRESESEREHGKGRRREEEEDDQRQQRRRGSESESEEEEEQQRYETVRARVSRGSAFVVPPGHPVVEISSSQGSSNLQVVCFEINAERNERVWLAGRNNVIGKLGSPAQELTFGRPAREVQEVFRAQDQDEGFVAGPEQQSREQEQEQERHRRRGDRGRGDEAVETFLRMATGAI</sequence>
<dbReference type="SUPFAM" id="SSF51182">
    <property type="entry name" value="RmlC-like cupins"/>
    <property type="match status" value="1"/>
</dbReference>
<dbReference type="InterPro" id="IPR006045">
    <property type="entry name" value="Cupin_1"/>
</dbReference>
<feature type="compositionally biased region" description="Basic and acidic residues" evidence="1">
    <location>
        <begin position="602"/>
        <end position="612"/>
    </location>
</feature>
<feature type="region of interest" description="Disordered" evidence="1">
    <location>
        <begin position="460"/>
        <end position="509"/>
    </location>
</feature>
<dbReference type="Gramene" id="HORVU.MOREX.r2.4HG0277940.1">
    <property type="protein sequence ID" value="HORVU.MOREX.r2.4HG0277940.1"/>
    <property type="gene ID" value="HORVU.MOREX.r2.4HG0277940"/>
</dbReference>
<dbReference type="AlphaFoldDB" id="A0A8I6X8S0"/>
<reference evidence="5" key="1">
    <citation type="journal article" date="2012" name="Nature">
        <title>A physical, genetic and functional sequence assembly of the barley genome.</title>
        <authorList>
            <consortium name="The International Barley Genome Sequencing Consortium"/>
            <person name="Mayer K.F."/>
            <person name="Waugh R."/>
            <person name="Brown J.W."/>
            <person name="Schulman A."/>
            <person name="Langridge P."/>
            <person name="Platzer M."/>
            <person name="Fincher G.B."/>
            <person name="Muehlbauer G.J."/>
            <person name="Sato K."/>
            <person name="Close T.J."/>
            <person name="Wise R.P."/>
            <person name="Stein N."/>
        </authorList>
    </citation>
    <scope>NUCLEOTIDE SEQUENCE [LARGE SCALE GENOMIC DNA]</scope>
    <source>
        <strain evidence="5">cv. Morex</strain>
    </source>
</reference>
<dbReference type="Gene3D" id="2.60.120.10">
    <property type="entry name" value="Jelly Rolls"/>
    <property type="match status" value="2"/>
</dbReference>
<dbReference type="Pfam" id="PF00190">
    <property type="entry name" value="Cupin_1"/>
    <property type="match status" value="2"/>
</dbReference>
<keyword evidence="5" id="KW-1185">Reference proteome</keyword>
<dbReference type="KEGG" id="hvg:123446973"/>
<dbReference type="PANTHER" id="PTHR31189">
    <property type="entry name" value="OS03G0336100 PROTEIN-RELATED"/>
    <property type="match status" value="1"/>
</dbReference>
<feature type="region of interest" description="Disordered" evidence="1">
    <location>
        <begin position="67"/>
        <end position="184"/>
    </location>
</feature>